<evidence type="ECO:0000313" key="2">
    <source>
        <dbReference type="EMBL" id="VDM70403.1"/>
    </source>
</evidence>
<gene>
    <name evidence="2" type="ORF">SVUK_LOCUS5401</name>
</gene>
<feature type="region of interest" description="Disordered" evidence="1">
    <location>
        <begin position="37"/>
        <end position="101"/>
    </location>
</feature>
<accession>A0A3P7IRD0</accession>
<dbReference type="AlphaFoldDB" id="A0A3P7IRD0"/>
<name>A0A3P7IRD0_STRVU</name>
<evidence type="ECO:0000313" key="3">
    <source>
        <dbReference type="Proteomes" id="UP000270094"/>
    </source>
</evidence>
<reference evidence="2 3" key="1">
    <citation type="submission" date="2018-11" db="EMBL/GenBank/DDBJ databases">
        <authorList>
            <consortium name="Pathogen Informatics"/>
        </authorList>
    </citation>
    <scope>NUCLEOTIDE SEQUENCE [LARGE SCALE GENOMIC DNA]</scope>
</reference>
<dbReference type="EMBL" id="UYYB01015923">
    <property type="protein sequence ID" value="VDM70403.1"/>
    <property type="molecule type" value="Genomic_DNA"/>
</dbReference>
<dbReference type="Proteomes" id="UP000270094">
    <property type="component" value="Unassembled WGS sequence"/>
</dbReference>
<protein>
    <submittedName>
        <fullName evidence="2">Uncharacterized protein</fullName>
    </submittedName>
</protein>
<proteinExistence type="predicted"/>
<evidence type="ECO:0000256" key="1">
    <source>
        <dbReference type="SAM" id="MobiDB-lite"/>
    </source>
</evidence>
<keyword evidence="3" id="KW-1185">Reference proteome</keyword>
<feature type="compositionally biased region" description="Basic and acidic residues" evidence="1">
    <location>
        <begin position="65"/>
        <end position="76"/>
    </location>
</feature>
<feature type="non-terminal residue" evidence="2">
    <location>
        <position position="1"/>
    </location>
</feature>
<sequence length="113" mass="11545">RQEVESEIEALLDISLIAEVGIKESVASAAESLGEALAGEKPGDSSTVNASGRDAKKTVQFGVDPRSKKAASDMSRDAQASARGLGDAIKGQAGQGSQAAKDSAQKEINVLFA</sequence>
<organism evidence="2 3">
    <name type="scientific">Strongylus vulgaris</name>
    <name type="common">Blood worm</name>
    <dbReference type="NCBI Taxonomy" id="40348"/>
    <lineage>
        <taxon>Eukaryota</taxon>
        <taxon>Metazoa</taxon>
        <taxon>Ecdysozoa</taxon>
        <taxon>Nematoda</taxon>
        <taxon>Chromadorea</taxon>
        <taxon>Rhabditida</taxon>
        <taxon>Rhabditina</taxon>
        <taxon>Rhabditomorpha</taxon>
        <taxon>Strongyloidea</taxon>
        <taxon>Strongylidae</taxon>
        <taxon>Strongylus</taxon>
    </lineage>
</organism>